<dbReference type="EMBL" id="JAOWLA010000001">
    <property type="protein sequence ID" value="MCV2863177.1"/>
    <property type="molecule type" value="Genomic_DNA"/>
</dbReference>
<protein>
    <submittedName>
        <fullName evidence="3">NADPH:quinone reductase</fullName>
    </submittedName>
</protein>
<dbReference type="Pfam" id="PF00107">
    <property type="entry name" value="ADH_zinc_N"/>
    <property type="match status" value="1"/>
</dbReference>
<dbReference type="InterPro" id="IPR011032">
    <property type="entry name" value="GroES-like_sf"/>
</dbReference>
<dbReference type="Pfam" id="PF08240">
    <property type="entry name" value="ADH_N"/>
    <property type="match status" value="1"/>
</dbReference>
<keyword evidence="1" id="KW-0521">NADP</keyword>
<dbReference type="Gene3D" id="3.90.180.10">
    <property type="entry name" value="Medium-chain alcohol dehydrogenases, catalytic domain"/>
    <property type="match status" value="1"/>
</dbReference>
<name>A0ABT2YWD9_9RHOB</name>
<keyword evidence="4" id="KW-1185">Reference proteome</keyword>
<evidence type="ECO:0000259" key="2">
    <source>
        <dbReference type="SMART" id="SM00829"/>
    </source>
</evidence>
<dbReference type="Proteomes" id="UP001652503">
    <property type="component" value="Unassembled WGS sequence"/>
</dbReference>
<feature type="domain" description="Enoyl reductase (ER)" evidence="2">
    <location>
        <begin position="11"/>
        <end position="330"/>
    </location>
</feature>
<sequence>MKALFNIARGSARDTLRILPAEIPEPGPGQVRVRVAVSGVNPSDVKLRSGAQGPMVADKVIVHNDGAGVIDAVGAGVDPGRVGERVWLFNANRSPSGVSQGTVGTAAEYVCVNSLQAAPLPEGVSYEIGACLGVPAMTAHRAVLAAGPVRGRTLLVTGGAGAVGHSAIQIATGLGARVIATVSSAEKAEIARAAGAEVTIDYRTEDLGARLLEVAGDSGVDHVVDVDLAAHVGLYPRIIRPGGSAAAYATATNLTPSIPFYPLAMRNISLHPVYVYSIDEGAKMAAIGDINALLAEGRLAPRIARVFAFDDFVAAHEAQETGALSGNAVLRL</sequence>
<dbReference type="SMART" id="SM00829">
    <property type="entry name" value="PKS_ER"/>
    <property type="match status" value="1"/>
</dbReference>
<evidence type="ECO:0000313" key="4">
    <source>
        <dbReference type="Proteomes" id="UP001652503"/>
    </source>
</evidence>
<dbReference type="InterPro" id="IPR020843">
    <property type="entry name" value="ER"/>
</dbReference>
<dbReference type="SUPFAM" id="SSF50129">
    <property type="entry name" value="GroES-like"/>
    <property type="match status" value="1"/>
</dbReference>
<dbReference type="SUPFAM" id="SSF51735">
    <property type="entry name" value="NAD(P)-binding Rossmann-fold domains"/>
    <property type="match status" value="1"/>
</dbReference>
<reference evidence="3 4" key="1">
    <citation type="submission" date="2022-10" db="EMBL/GenBank/DDBJ databases">
        <title>Defluviimonas sp. nov., isolated from ocean surface water.</title>
        <authorList>
            <person name="He W."/>
            <person name="Wang L."/>
            <person name="Zhang D.-F."/>
        </authorList>
    </citation>
    <scope>NUCLEOTIDE SEQUENCE [LARGE SCALE GENOMIC DNA]</scope>
    <source>
        <strain evidence="3 4">WL0075</strain>
    </source>
</reference>
<comment type="caution">
    <text evidence="3">The sequence shown here is derived from an EMBL/GenBank/DDBJ whole genome shotgun (WGS) entry which is preliminary data.</text>
</comment>
<evidence type="ECO:0000256" key="1">
    <source>
        <dbReference type="ARBA" id="ARBA00022857"/>
    </source>
</evidence>
<proteinExistence type="predicted"/>
<dbReference type="PANTHER" id="PTHR44154">
    <property type="entry name" value="QUINONE OXIDOREDUCTASE"/>
    <property type="match status" value="1"/>
</dbReference>
<gene>
    <name evidence="3" type="ORF">OE647_00325</name>
</gene>
<dbReference type="PANTHER" id="PTHR44154:SF1">
    <property type="entry name" value="QUINONE OXIDOREDUCTASE"/>
    <property type="match status" value="1"/>
</dbReference>
<dbReference type="InterPro" id="IPR013154">
    <property type="entry name" value="ADH-like_N"/>
</dbReference>
<dbReference type="Gene3D" id="3.40.50.720">
    <property type="entry name" value="NAD(P)-binding Rossmann-like Domain"/>
    <property type="match status" value="1"/>
</dbReference>
<dbReference type="InterPro" id="IPR036291">
    <property type="entry name" value="NAD(P)-bd_dom_sf"/>
</dbReference>
<accession>A0ABT2YWD9</accession>
<dbReference type="InterPro" id="IPR051603">
    <property type="entry name" value="Zinc-ADH_QOR/CCCR"/>
</dbReference>
<evidence type="ECO:0000313" key="3">
    <source>
        <dbReference type="EMBL" id="MCV2863177.1"/>
    </source>
</evidence>
<dbReference type="RefSeq" id="WP_263719595.1">
    <property type="nucleotide sequence ID" value="NZ_JAOWLA010000001.1"/>
</dbReference>
<dbReference type="CDD" id="cd08253">
    <property type="entry name" value="zeta_crystallin"/>
    <property type="match status" value="1"/>
</dbReference>
<dbReference type="InterPro" id="IPR013149">
    <property type="entry name" value="ADH-like_C"/>
</dbReference>
<organism evidence="3 4">
    <name type="scientific">Albidovulum sediminicola</name>
    <dbReference type="NCBI Taxonomy" id="2984331"/>
    <lineage>
        <taxon>Bacteria</taxon>
        <taxon>Pseudomonadati</taxon>
        <taxon>Pseudomonadota</taxon>
        <taxon>Alphaproteobacteria</taxon>
        <taxon>Rhodobacterales</taxon>
        <taxon>Paracoccaceae</taxon>
        <taxon>Albidovulum</taxon>
    </lineage>
</organism>